<reference evidence="1 2" key="1">
    <citation type="submission" date="2021-01" db="EMBL/GenBank/DDBJ databases">
        <title>Chromosome-level genome assembly of a human fungal pathogen reveals clustering of transcriptionally co-regulated genes.</title>
        <authorList>
            <person name="Voorhies M."/>
            <person name="Cohen S."/>
            <person name="Shea T.P."/>
            <person name="Petrus S."/>
            <person name="Munoz J.F."/>
            <person name="Poplawski S."/>
            <person name="Goldman W.E."/>
            <person name="Michael T."/>
            <person name="Cuomo C.A."/>
            <person name="Sil A."/>
            <person name="Beyhan S."/>
        </authorList>
    </citation>
    <scope>NUCLEOTIDE SEQUENCE [LARGE SCALE GENOMIC DNA]</scope>
    <source>
        <strain evidence="1 2">G184AR</strain>
    </source>
</reference>
<evidence type="ECO:0000313" key="1">
    <source>
        <dbReference type="EMBL" id="KAG5295598.1"/>
    </source>
</evidence>
<dbReference type="EMBL" id="JAEVHI010000003">
    <property type="protein sequence ID" value="KAG5295598.1"/>
    <property type="molecule type" value="Genomic_DNA"/>
</dbReference>
<name>A0A8H7YST3_AJECA</name>
<evidence type="ECO:0000313" key="2">
    <source>
        <dbReference type="Proteomes" id="UP000670092"/>
    </source>
</evidence>
<accession>A0A8H7YST3</accession>
<proteinExistence type="predicted"/>
<dbReference type="AlphaFoldDB" id="A0A8H7YST3"/>
<sequence>METQAIAYSASWKALPNISTYLINLYRDVCDLFLQYTPSCLQPSPTPGKPTNVARLAIPIAVSNFETCIGDALAKMVRNSAEYRQSVRTADGKSSGR</sequence>
<gene>
    <name evidence="1" type="ORF">I7I52_05913</name>
</gene>
<dbReference type="VEuPathDB" id="FungiDB:I7I52_05913"/>
<organism evidence="1 2">
    <name type="scientific">Ajellomyces capsulatus</name>
    <name type="common">Darling's disease fungus</name>
    <name type="synonym">Histoplasma capsulatum</name>
    <dbReference type="NCBI Taxonomy" id="5037"/>
    <lineage>
        <taxon>Eukaryota</taxon>
        <taxon>Fungi</taxon>
        <taxon>Dikarya</taxon>
        <taxon>Ascomycota</taxon>
        <taxon>Pezizomycotina</taxon>
        <taxon>Eurotiomycetes</taxon>
        <taxon>Eurotiomycetidae</taxon>
        <taxon>Onygenales</taxon>
        <taxon>Ajellomycetaceae</taxon>
        <taxon>Histoplasma</taxon>
    </lineage>
</organism>
<comment type="caution">
    <text evidence="1">The sequence shown here is derived from an EMBL/GenBank/DDBJ whole genome shotgun (WGS) entry which is preliminary data.</text>
</comment>
<protein>
    <submittedName>
        <fullName evidence="1">Uncharacterized protein</fullName>
    </submittedName>
</protein>
<dbReference type="Proteomes" id="UP000670092">
    <property type="component" value="Unassembled WGS sequence"/>
</dbReference>